<comment type="caution">
    <text evidence="2">The sequence shown here is derived from an EMBL/GenBank/DDBJ whole genome shotgun (WGS) entry which is preliminary data.</text>
</comment>
<evidence type="ECO:0000256" key="1">
    <source>
        <dbReference type="SAM" id="SignalP"/>
    </source>
</evidence>
<sequence length="502" mass="56239">MSYLCVLFCLITLPKVFAKPSSTTAAASELSFLSGVADTTQRFSLRHQEPQITSGGRDDDDLNKVIIERHNLVCFHKGPFQKQKNAYITGYEKCCNEFWLQGLIEAHQKQYCLDRIARIPDVPSPASMLGSLSEGIQITNKDVKPMYYLAVDHEVLQNNDDAAVTFPNYRQIRRVKARDEHRERETIRDLPSHGIASFSPFHLVGFMPGAHGIQQNYVQVVDATSNVLLMNGRVNGTLSPEGGMHRSFRQRVTLSCDGIKWLSTNSSSEKYQMNINAIVLLPLMESVFIDADDPFLVEYHDDSPEPILCRSSLLDNPLLEDGRTILSKSKCKIQFISSETIDIEQPSFASRQYVVAFQIDVTMEFSNSVSSELLQGMQVGIDYSTTLHIRYLLPISKDHTGVSRGSGAYGAMVPIYIQQPTLYSAKLRFVERDNNDSLLTFILDTETPVESHKESAVLDPVVVHVAAGFDNDYWRVTSVTMLSALIGGFMIIKSIDSVSIWC</sequence>
<feature type="signal peptide" evidence="1">
    <location>
        <begin position="1"/>
        <end position="18"/>
    </location>
</feature>
<protein>
    <recommendedName>
        <fullName evidence="4">Protein PBN1</fullName>
    </recommendedName>
</protein>
<organism evidence="2 3">
    <name type="scientific">Cyclotella cryptica</name>
    <dbReference type="NCBI Taxonomy" id="29204"/>
    <lineage>
        <taxon>Eukaryota</taxon>
        <taxon>Sar</taxon>
        <taxon>Stramenopiles</taxon>
        <taxon>Ochrophyta</taxon>
        <taxon>Bacillariophyta</taxon>
        <taxon>Coscinodiscophyceae</taxon>
        <taxon>Thalassiosirophycidae</taxon>
        <taxon>Stephanodiscales</taxon>
        <taxon>Stephanodiscaceae</taxon>
        <taxon>Cyclotella</taxon>
    </lineage>
</organism>
<dbReference type="EMBL" id="JABMIG020000082">
    <property type="protein sequence ID" value="KAL3794305.1"/>
    <property type="molecule type" value="Genomic_DNA"/>
</dbReference>
<feature type="chain" id="PRO_5044831823" description="Protein PBN1" evidence="1">
    <location>
        <begin position="19"/>
        <end position="502"/>
    </location>
</feature>
<dbReference type="Proteomes" id="UP001516023">
    <property type="component" value="Unassembled WGS sequence"/>
</dbReference>
<keyword evidence="1" id="KW-0732">Signal</keyword>
<gene>
    <name evidence="2" type="ORF">HJC23_012430</name>
</gene>
<keyword evidence="3" id="KW-1185">Reference proteome</keyword>
<proteinExistence type="predicted"/>
<reference evidence="2 3" key="1">
    <citation type="journal article" date="2020" name="G3 (Bethesda)">
        <title>Improved Reference Genome for Cyclotella cryptica CCMP332, a Model for Cell Wall Morphogenesis, Salinity Adaptation, and Lipid Production in Diatoms (Bacillariophyta).</title>
        <authorList>
            <person name="Roberts W.R."/>
            <person name="Downey K.M."/>
            <person name="Ruck E.C."/>
            <person name="Traller J.C."/>
            <person name="Alverson A.J."/>
        </authorList>
    </citation>
    <scope>NUCLEOTIDE SEQUENCE [LARGE SCALE GENOMIC DNA]</scope>
    <source>
        <strain evidence="2 3">CCMP332</strain>
    </source>
</reference>
<evidence type="ECO:0000313" key="2">
    <source>
        <dbReference type="EMBL" id="KAL3794305.1"/>
    </source>
</evidence>
<evidence type="ECO:0000313" key="3">
    <source>
        <dbReference type="Proteomes" id="UP001516023"/>
    </source>
</evidence>
<accession>A0ABD3Q1R2</accession>
<evidence type="ECO:0008006" key="4">
    <source>
        <dbReference type="Google" id="ProtNLM"/>
    </source>
</evidence>
<dbReference type="AlphaFoldDB" id="A0ABD3Q1R2"/>
<name>A0ABD3Q1R2_9STRA</name>